<name>A0A197JCH4_9FUNG</name>
<feature type="region of interest" description="Disordered" evidence="1">
    <location>
        <begin position="1"/>
        <end position="21"/>
    </location>
</feature>
<accession>A0A197JCH4</accession>
<evidence type="ECO:0000313" key="3">
    <source>
        <dbReference type="Proteomes" id="UP000078512"/>
    </source>
</evidence>
<evidence type="ECO:0000256" key="1">
    <source>
        <dbReference type="SAM" id="MobiDB-lite"/>
    </source>
</evidence>
<gene>
    <name evidence="2" type="ORF">K457DRAFT_37002</name>
</gene>
<dbReference type="OrthoDB" id="2286148at2759"/>
<feature type="region of interest" description="Disordered" evidence="1">
    <location>
        <begin position="133"/>
        <end position="189"/>
    </location>
</feature>
<protein>
    <submittedName>
        <fullName evidence="2">Uncharacterized protein</fullName>
    </submittedName>
</protein>
<sequence length="273" mass="30316">MDEVKKTESKTKEPSREHARLVHAKLVELAYKIKESKSPPPPHLEPTQELDHLGFRLDTKNMTLTVPKTKLRNIRREGSEAQSSRNGPQYKRALIPSSAKPMTTPAAVSPACLITQHLTAVNNAALKAGASLPYRPRSKTNSTASTSSLSPQASDLVADTHNPRKNYCKSHNKSRPTNDPPSEPPKAHYQPFTKQTMQIKTVAIVALLASVVYAKGNYVCKGFSIEEDCKGKYICVNAYGNCAVNSDHDVECDCYIKVHHGPFLRSVVNRWWQ</sequence>
<feature type="compositionally biased region" description="Polar residues" evidence="1">
    <location>
        <begin position="139"/>
        <end position="153"/>
    </location>
</feature>
<feature type="compositionally biased region" description="Basic and acidic residues" evidence="1">
    <location>
        <begin position="1"/>
        <end position="20"/>
    </location>
</feature>
<evidence type="ECO:0000313" key="2">
    <source>
        <dbReference type="EMBL" id="OAQ22810.1"/>
    </source>
</evidence>
<organism evidence="2 3">
    <name type="scientific">Linnemannia elongata AG-77</name>
    <dbReference type="NCBI Taxonomy" id="1314771"/>
    <lineage>
        <taxon>Eukaryota</taxon>
        <taxon>Fungi</taxon>
        <taxon>Fungi incertae sedis</taxon>
        <taxon>Mucoromycota</taxon>
        <taxon>Mortierellomycotina</taxon>
        <taxon>Mortierellomycetes</taxon>
        <taxon>Mortierellales</taxon>
        <taxon>Mortierellaceae</taxon>
        <taxon>Linnemannia</taxon>
    </lineage>
</organism>
<reference evidence="2 3" key="1">
    <citation type="submission" date="2016-05" db="EMBL/GenBank/DDBJ databases">
        <title>Genome sequencing reveals origins of a unique bacterial endosymbiosis in the earliest lineages of terrestrial Fungi.</title>
        <authorList>
            <consortium name="DOE Joint Genome Institute"/>
            <person name="Uehling J."/>
            <person name="Gryganskyi A."/>
            <person name="Hameed K."/>
            <person name="Tschaplinski T."/>
            <person name="Misztal P."/>
            <person name="Wu S."/>
            <person name="Desiro A."/>
            <person name="Vande Pol N."/>
            <person name="Du Z.-Y."/>
            <person name="Zienkiewicz A."/>
            <person name="Zienkiewicz K."/>
            <person name="Morin E."/>
            <person name="Tisserant E."/>
            <person name="Splivallo R."/>
            <person name="Hainaut M."/>
            <person name="Henrissat B."/>
            <person name="Ohm R."/>
            <person name="Kuo A."/>
            <person name="Yan J."/>
            <person name="Lipzen A."/>
            <person name="Nolan M."/>
            <person name="Labutti K."/>
            <person name="Barry K."/>
            <person name="Goldstein A."/>
            <person name="Labbe J."/>
            <person name="Schadt C."/>
            <person name="Tuskan G."/>
            <person name="Grigoriev I."/>
            <person name="Martin F."/>
            <person name="Vilgalys R."/>
            <person name="Bonito G."/>
        </authorList>
    </citation>
    <scope>NUCLEOTIDE SEQUENCE [LARGE SCALE GENOMIC DNA]</scope>
    <source>
        <strain evidence="2 3">AG-77</strain>
    </source>
</reference>
<proteinExistence type="predicted"/>
<dbReference type="Proteomes" id="UP000078512">
    <property type="component" value="Unassembled WGS sequence"/>
</dbReference>
<feature type="compositionally biased region" description="Basic residues" evidence="1">
    <location>
        <begin position="163"/>
        <end position="174"/>
    </location>
</feature>
<dbReference type="AlphaFoldDB" id="A0A197JCH4"/>
<dbReference type="EMBL" id="KV442141">
    <property type="protein sequence ID" value="OAQ22810.1"/>
    <property type="molecule type" value="Genomic_DNA"/>
</dbReference>
<keyword evidence="3" id="KW-1185">Reference proteome</keyword>